<reference evidence="2 3" key="2">
    <citation type="journal article" date="2019" name="G3 (Bethesda)">
        <title>Hybrid Assembly of the Genome of the Entomopathogenic Nematode Steinernema carpocapsae Identifies the X-Chromosome.</title>
        <authorList>
            <person name="Serra L."/>
            <person name="Macchietto M."/>
            <person name="Macias-Munoz A."/>
            <person name="McGill C.J."/>
            <person name="Rodriguez I.M."/>
            <person name="Rodriguez B."/>
            <person name="Murad R."/>
            <person name="Mortazavi A."/>
        </authorList>
    </citation>
    <scope>NUCLEOTIDE SEQUENCE [LARGE SCALE GENOMIC DNA]</scope>
    <source>
        <strain evidence="2 3">ALL</strain>
    </source>
</reference>
<reference evidence="2 3" key="1">
    <citation type="journal article" date="2015" name="Genome Biol.">
        <title>Comparative genomics of Steinernema reveals deeply conserved gene regulatory networks.</title>
        <authorList>
            <person name="Dillman A.R."/>
            <person name="Macchietto M."/>
            <person name="Porter C.F."/>
            <person name="Rogers A."/>
            <person name="Williams B."/>
            <person name="Antoshechkin I."/>
            <person name="Lee M.M."/>
            <person name="Goodwin Z."/>
            <person name="Lu X."/>
            <person name="Lewis E.E."/>
            <person name="Goodrich-Blair H."/>
            <person name="Stock S.P."/>
            <person name="Adams B.J."/>
            <person name="Sternberg P.W."/>
            <person name="Mortazavi A."/>
        </authorList>
    </citation>
    <scope>NUCLEOTIDE SEQUENCE [LARGE SCALE GENOMIC DNA]</scope>
    <source>
        <strain evidence="2 3">ALL</strain>
    </source>
</reference>
<evidence type="ECO:0000313" key="3">
    <source>
        <dbReference type="Proteomes" id="UP000298663"/>
    </source>
</evidence>
<evidence type="ECO:0000256" key="1">
    <source>
        <dbReference type="SAM" id="MobiDB-lite"/>
    </source>
</evidence>
<organism evidence="2 3">
    <name type="scientific">Steinernema carpocapsae</name>
    <name type="common">Entomopathogenic nematode</name>
    <dbReference type="NCBI Taxonomy" id="34508"/>
    <lineage>
        <taxon>Eukaryota</taxon>
        <taxon>Metazoa</taxon>
        <taxon>Ecdysozoa</taxon>
        <taxon>Nematoda</taxon>
        <taxon>Chromadorea</taxon>
        <taxon>Rhabditida</taxon>
        <taxon>Tylenchina</taxon>
        <taxon>Panagrolaimomorpha</taxon>
        <taxon>Strongyloidoidea</taxon>
        <taxon>Steinernematidae</taxon>
        <taxon>Steinernema</taxon>
    </lineage>
</organism>
<feature type="region of interest" description="Disordered" evidence="1">
    <location>
        <begin position="1"/>
        <end position="67"/>
    </location>
</feature>
<name>A0A4U5NE64_STECR</name>
<dbReference type="AlphaFoldDB" id="A0A4U5NE64"/>
<gene>
    <name evidence="2" type="ORF">L596_014901</name>
</gene>
<accession>A0A4U5NE64</accession>
<feature type="compositionally biased region" description="Polar residues" evidence="1">
    <location>
        <begin position="1"/>
        <end position="10"/>
    </location>
</feature>
<dbReference type="Proteomes" id="UP000298663">
    <property type="component" value="Unassembled WGS sequence"/>
</dbReference>
<sequence>MCTGRRQSVSRAAKDEEGNQMTTGGERPVGDLGGSAHESRANRLRTMKRGCRRHLPRTAERGFASSHKTSGEQILIDHCYCDSGGVGHVELMFRLLYKFEQELNLFFID</sequence>
<proteinExistence type="predicted"/>
<feature type="compositionally biased region" description="Basic residues" evidence="1">
    <location>
        <begin position="42"/>
        <end position="56"/>
    </location>
</feature>
<dbReference type="EMBL" id="AZBU02000004">
    <property type="protein sequence ID" value="TKR80930.1"/>
    <property type="molecule type" value="Genomic_DNA"/>
</dbReference>
<keyword evidence="3" id="KW-1185">Reference proteome</keyword>
<evidence type="ECO:0000313" key="2">
    <source>
        <dbReference type="EMBL" id="TKR80930.1"/>
    </source>
</evidence>
<comment type="caution">
    <text evidence="2">The sequence shown here is derived from an EMBL/GenBank/DDBJ whole genome shotgun (WGS) entry which is preliminary data.</text>
</comment>
<protein>
    <submittedName>
        <fullName evidence="2">Uncharacterized protein</fullName>
    </submittedName>
</protein>